<dbReference type="PROSITE" id="PS51208">
    <property type="entry name" value="AUTOTRANSPORTER"/>
    <property type="match status" value="1"/>
</dbReference>
<dbReference type="SUPFAM" id="SSF103515">
    <property type="entry name" value="Autotransporter"/>
    <property type="match status" value="1"/>
</dbReference>
<dbReference type="SMART" id="SM00869">
    <property type="entry name" value="Autotransporter"/>
    <property type="match status" value="1"/>
</dbReference>
<feature type="domain" description="Autotransporter" evidence="3">
    <location>
        <begin position="3194"/>
        <end position="3475"/>
    </location>
</feature>
<organism evidence="4 5">
    <name type="scientific">Maricaulis maris</name>
    <dbReference type="NCBI Taxonomy" id="74318"/>
    <lineage>
        <taxon>Bacteria</taxon>
        <taxon>Pseudomonadati</taxon>
        <taxon>Pseudomonadota</taxon>
        <taxon>Alphaproteobacteria</taxon>
        <taxon>Maricaulales</taxon>
        <taxon>Maricaulaceae</taxon>
        <taxon>Maricaulis</taxon>
    </lineage>
</organism>
<feature type="region of interest" description="Disordered" evidence="1">
    <location>
        <begin position="145"/>
        <end position="169"/>
    </location>
</feature>
<sequence length="3475" mass="323881">MSKFPKASNGGQKMQSRRISSLLLGTSPHAMSIALAGASLAAIVSPAAWAVDVGDTVTNPITGGTETVQAVLGDNVVMTDAFNVIIVATAVGETIVDPTATADTPGSAATYTITSINIDPFAAIVSYTAEDGDGNSFTFSSVTSRSGDITTASSGVTGSPGSPATTVNPAIPAGNINVFSDRQTGSNGADGDNAWGARICIIKCFTIGENGDPGEDGGPGPDVIHTLTTSGFGDIESITDNLPGISVVSIGGDGGDGGDSVGFGFQGYEGGASGAGGVVQLTSHVDVSTSGEAGHGIFALSRAGSGGDGGSGFIWSDGGSSGPAAEGGTVTVVNHGAISTTGLSANGILAQSMGGASGDAGSSFGIVGDADSGSTGGNGSTVTVTNYGSIITTGTYSDGIVAQSIGGSGGDAGASGGLVAFGGGGGGAGNGGLVVVTNAATGTITTRGDDAVGITAQSIGGGGGRSGASAGIAALGAGSGSGGDASTVTVYNDGAISTGTTTTGDRSHGIMAQSIGGGGGSGRGTGGLVALGGTGGSGGAAGEVRVDNDGLITTTGEGALGILVQSIGGGGGNGSSTVGLAAIGGDGDAGGSAETVTVSGTGTISTTGMDAHGVLAQAIGGGGGNGGTSGGIVGIGGDGDVGGDGGVVDITMGSVLTEGDRAFGILAQSIGGGGGNGGAGGGIGAIGGDGSGGGTGNTVTVTTSGLIQTQGNGATGIVAQSIGGGGGNGGGAGGMVSVGGQGGTGNSASTVTVNANGNILTTNENSNGIIAQSIGGGGGNGGSAVSGGLFASVAVGGDGAVGGEGGTVRVNTADGAFIETREHGSTGIVGQSVGGGGGNGGYSVAGSIGAFGSVSVAVGGNAGAGGRGGVVEMDLDGSVLTFGDNAHAVLAQSVGGGGGNGGQSFAGAVSAGVGASASVSVAVGGDGGAGGDSDSVTVRTADTIQTSGDNSFGVLAQSVGGGGGNGGWTGTANLAISTGAAVSLGVSMGGSGGAGGFGSTVLIDATGNVITAGSNAHGLVAQSIGGGGGNGGFSFSGSLSAGGIAGVGVDVALGGDGGAGSYSGQVTLNSDGVVATSGDNSHGLFAQSVGGGGGNGGWSATGSLSVGGTAGVGIGVSLGGDGGSGGVVNGDVVVTSDGTVFTFGNVSHGILAQSIGGGGGNGGFAFSGSLALGGTAGGAVNVALGGAAGDGAHADDVTVASTAVVETTGAGSHGIAAQSIGGGGGNGGWSATGNIAAGGTAGVGVGVSIGGGGGAGSYARSVTVTQTDHIITRGTDAHGVLAQSIGGGGGNGGFSVAAGAAGGMSVGGAVNVSLGGSGGVGGAASTVNVTVEDVATGGDGAIGVLAQSIGGGGGNGGFAIAASLVGGGSVGGAVNVGIGGSGGSGGSAGDVTVTAQEIATLGDGAHGISAQSLGGGGGNGGFSVTGGLSFGTQAAAVGVSLGGGGGTGNTAGVVTVNATDQITTEGDNANGILAQSIGGGGGNGGAAISGTITAGSSNAAGINVAIGGNGGSGGTGGAVNVNTLETIYTLGDQSNGIFAQSVGGGGGNGGLSITGGISLASSNSAAIGVSLGGSGGSGNTGGAVTVDSRGQVGTEGDQSAGIFAQSVGGGGGNGGFSGAFGATGGGNSAAINVALGGDGGSGGVAGAVDVTVSGNVQTLGDQSSAVHAQSIGGGGGNGGASFAASVALGDRAGGVAVSLGGSGDSGGNASTADVLNSAVLASFGDNSHGILAQSVGGGGGNGGWAASLAGGFGNSSAGLGVSLGGSGGVGGTGEGVQVTNNGQITTAGDNSVGILAQSVGGGGGNGGFAVSGALTAGDRSVSIGVSLGGSGGTGGTAGTVDVTNTASIGTAGDMSSAILAQSVGGGGGNGGWTGSMSGTVGNNRAMGISFGLGGSGGTGGAAGDVIVDTSGSLLMTEGDRAHGVFAQSVGGGGGNGGMALTATFGASDSVNVAASIGGTGGEGGTAGTVDVTSSSIIQTAGYRAHGIYAESVGGGGGTGGSSGSLAAGGSDSVNLSFAVGGTGGTGNTGNTVTVNNSGSITAWGEASHAIFAQSVGGGGGDGGFAGLDSSAFGTQIIGDQCLPESETPCAPTGGGGAGAGGIGSNTFNLATSVGGFGGTGGHGGDVFVTNSGTLVTVNKDAHVVFAQSVGGGGGNGGPSMSATGAAGASESASIAITVGGSGGAAGNGGDVSVDNEGTIISWVRGSNGVFAQSIGGGGGNGGSATGFAITRDASSVNDDTKNLELVAVVGGFGGAAGNGGDVTVANSGAITTFGAGSDGIKAQSVGGGGGNGGGTSLDGEELDALLSSSDNDSLSFTLGGFGGASGDGGDVRVTNSGSINTWGDGARGIFAQSVGGGGGEVGMGGATATGTIAIGGFGGAAGDGGDVTVINTGSIQTSGTRFFSADDDPNYGEDGDLAYGIFAQSIGGGGGNGGAGNMDGSRDTRNAVIENNGDLGSTFQPDISIGMGGFGGASGDGGNVVVTNSGSIVTTGDNAHAILAQSIGGGGGNAGDGYISNAGAISFGGIGGNAGDGGDVTVTHTGDITTHGIGAYGIFAQSIGGGGGNAGDTTVGVQEAGVDVARNPIGGNSGDGGDVTINSSGTINLLGGGAIGIFAQSIGGGGGTFGSANGLGFFGAMGGEGEAGRVIVNHTGAIISSGRNAIAFFAQSLGTTFAPAEPIAAIAPDQAEAQAGVHVVAAATEAAETRSVMPSFTDRFGPAGLAEFVDPESRADAVDVMSALAAAAITVTLDNDIRGGSDRGIGVFFDGGADNTLFTSGSVSAVSGNAIVTTTGNDLIENTGLVVGNVDLGSGVNRFDNQAGATFIAFDTIDLRDDAVSPQTVLGQGNSVSVDAAAAGAVSQSEPVATGVTEATTKRPVQADLVAHPQTTPAPLSPMAGNGDASVGVKGAPVQEALSGPIPEGDLQAGLADGKPTVQVMAELDRDMTGAELAGEPVTPVAAPSPVGAATFRNAGNFIMGLSASTYPIDLLNGDTFGNFDAVGDPTTNLLYGARVINTVELDGHFEQTDSGHLVFDVAYGPYASDRVNVTGGATVAGTGDVTLTWLQDREAVTLFATADGAVDNGLSIRDTLAVDFSIAADAAGIHLLIDTDFGLASLNRNGRALGAHMDSALDVGGSAGIGRLLAFLGNMQSDQLDLYEAVFAELNPEPHLAVMHGQLSSANDFADDLFNCGSPIGRRDDQCAWSRLEMTASARDAGFENLHTESESMRFTGGFEQRVGDDWSVAAGVSYAQTDPIRIDGHRARTESSGFVVGLGAERNPATGPYYGASVSGGWSWHETERAVEVFTTGIGTSSPETGHARLDGHVGESFRHGSLFARPQVSASLTALYHDGLTEEGLDGLGIEVRADKELIGAINPQLTVGHIFRETEGMVGVVSLTGGLRLSTQDRLELPMRFLGSNPLAEPAMIGTSLDQLVYQIGADIEIAGNERVGLSIGYDAEFGAETEHQRAGIDFRVRF</sequence>
<proteinExistence type="predicted"/>
<dbReference type="InterPro" id="IPR036709">
    <property type="entry name" value="Autotransporte_beta_dom_sf"/>
</dbReference>
<comment type="caution">
    <text evidence="4">The sequence shown here is derived from an EMBL/GenBank/DDBJ whole genome shotgun (WGS) entry which is preliminary data.</text>
</comment>
<evidence type="ECO:0000256" key="2">
    <source>
        <dbReference type="SAM" id="SignalP"/>
    </source>
</evidence>
<evidence type="ECO:0000313" key="5">
    <source>
        <dbReference type="Proteomes" id="UP000273675"/>
    </source>
</evidence>
<evidence type="ECO:0000313" key="4">
    <source>
        <dbReference type="EMBL" id="RKQ95643.1"/>
    </source>
</evidence>
<keyword evidence="2" id="KW-0732">Signal</keyword>
<feature type="compositionally biased region" description="Polar residues" evidence="1">
    <location>
        <begin position="145"/>
        <end position="168"/>
    </location>
</feature>
<accession>A0A495D297</accession>
<evidence type="ECO:0000259" key="3">
    <source>
        <dbReference type="PROSITE" id="PS51208"/>
    </source>
</evidence>
<dbReference type="EMBL" id="RBIM01000006">
    <property type="protein sequence ID" value="RKQ95643.1"/>
    <property type="molecule type" value="Genomic_DNA"/>
</dbReference>
<gene>
    <name evidence="4" type="ORF">C7435_2748</name>
</gene>
<protein>
    <recommendedName>
        <fullName evidence="3">Autotransporter domain-containing protein</fullName>
    </recommendedName>
</protein>
<reference evidence="4 5" key="1">
    <citation type="submission" date="2018-10" db="EMBL/GenBank/DDBJ databases">
        <title>Genomic Encyclopedia of Type Strains, Phase IV (KMG-IV): sequencing the most valuable type-strain genomes for metagenomic binning, comparative biology and taxonomic classification.</title>
        <authorList>
            <person name="Goeker M."/>
        </authorList>
    </citation>
    <scope>NUCLEOTIDE SEQUENCE [LARGE SCALE GENOMIC DNA]</scope>
    <source>
        <strain evidence="4 5">DSM 4734</strain>
    </source>
</reference>
<feature type="signal peptide" evidence="2">
    <location>
        <begin position="1"/>
        <end position="50"/>
    </location>
</feature>
<feature type="chain" id="PRO_5019776939" description="Autotransporter domain-containing protein" evidence="2">
    <location>
        <begin position="51"/>
        <end position="3475"/>
    </location>
</feature>
<dbReference type="InterPro" id="IPR005546">
    <property type="entry name" value="Autotransporte_beta"/>
</dbReference>
<evidence type="ECO:0000256" key="1">
    <source>
        <dbReference type="SAM" id="MobiDB-lite"/>
    </source>
</evidence>
<dbReference type="Proteomes" id="UP000273675">
    <property type="component" value="Unassembled WGS sequence"/>
</dbReference>
<name>A0A495D297_9PROT</name>